<dbReference type="Proteomes" id="UP000663854">
    <property type="component" value="Unassembled WGS sequence"/>
</dbReference>
<evidence type="ECO:0000313" key="5">
    <source>
        <dbReference type="Proteomes" id="UP000663870"/>
    </source>
</evidence>
<proteinExistence type="predicted"/>
<sequence length="380" mass="41348">MVAETRSAKRAAAAASISTHSTSSNSLITCLSSFSSSTSTLVNTSDNTRDRKINRRNVRCSSPLIARSILNKSKQTEPTTISTLSQTNHTSLSISSAKQRSKSAVQTITQRSVTAQSSPKLKTSSSIMSSCSSPSSSSPSSSVSSRSSSTSSTSSDDSVSSLDLSSLSLTSTTDRSKSSPSDQSTTVDSPITWCPCFIITSANTGTPDSPIYTYIKATAEHNHSPNPVAQKINIFISKLKDLSSDPGSDPSVAKYNKLVAQMKFTREEMAKLPTFYSLRVTLWRAHSKDMGTFPKDITFSIPEQFKMTSDEEQFIVIDHIYGKEQKRIILFSGPEQFQLLCTTTQLFADGTFSVTPRPFKQTYTIQALHESGIGKFYFSI</sequence>
<organism evidence="2 4">
    <name type="scientific">Rotaria sordida</name>
    <dbReference type="NCBI Taxonomy" id="392033"/>
    <lineage>
        <taxon>Eukaryota</taxon>
        <taxon>Metazoa</taxon>
        <taxon>Spiralia</taxon>
        <taxon>Gnathifera</taxon>
        <taxon>Rotifera</taxon>
        <taxon>Eurotatoria</taxon>
        <taxon>Bdelloidea</taxon>
        <taxon>Philodinida</taxon>
        <taxon>Philodinidae</taxon>
        <taxon>Rotaria</taxon>
    </lineage>
</organism>
<feature type="compositionally biased region" description="Polar residues" evidence="1">
    <location>
        <begin position="71"/>
        <end position="116"/>
    </location>
</feature>
<evidence type="ECO:0000256" key="1">
    <source>
        <dbReference type="SAM" id="MobiDB-lite"/>
    </source>
</evidence>
<comment type="caution">
    <text evidence="2">The sequence shown here is derived from an EMBL/GenBank/DDBJ whole genome shotgun (WGS) entry which is preliminary data.</text>
</comment>
<feature type="compositionally biased region" description="Low complexity" evidence="1">
    <location>
        <begin position="117"/>
        <end position="173"/>
    </location>
</feature>
<dbReference type="Proteomes" id="UP000663870">
    <property type="component" value="Unassembled WGS sequence"/>
</dbReference>
<dbReference type="EMBL" id="CAJNOH010005016">
    <property type="protein sequence ID" value="CAF1387020.1"/>
    <property type="molecule type" value="Genomic_DNA"/>
</dbReference>
<dbReference type="AlphaFoldDB" id="A0A815JUN8"/>
<protein>
    <submittedName>
        <fullName evidence="2">Uncharacterized protein</fullName>
    </submittedName>
</protein>
<name>A0A815JUN8_9BILA</name>
<evidence type="ECO:0000313" key="3">
    <source>
        <dbReference type="EMBL" id="CAF1618661.1"/>
    </source>
</evidence>
<reference evidence="2" key="1">
    <citation type="submission" date="2021-02" db="EMBL/GenBank/DDBJ databases">
        <authorList>
            <person name="Nowell W R."/>
        </authorList>
    </citation>
    <scope>NUCLEOTIDE SEQUENCE</scope>
</reference>
<evidence type="ECO:0000313" key="2">
    <source>
        <dbReference type="EMBL" id="CAF1387020.1"/>
    </source>
</evidence>
<feature type="region of interest" description="Disordered" evidence="1">
    <location>
        <begin position="71"/>
        <end position="187"/>
    </location>
</feature>
<keyword evidence="5" id="KW-1185">Reference proteome</keyword>
<gene>
    <name evidence="3" type="ORF">JXQ802_LOCUS50314</name>
    <name evidence="2" type="ORF">PYM288_LOCUS34146</name>
</gene>
<evidence type="ECO:0000313" key="4">
    <source>
        <dbReference type="Proteomes" id="UP000663854"/>
    </source>
</evidence>
<dbReference type="EMBL" id="CAJNOL010006496">
    <property type="protein sequence ID" value="CAF1618661.1"/>
    <property type="molecule type" value="Genomic_DNA"/>
</dbReference>
<accession>A0A815JUN8</accession>